<evidence type="ECO:0000313" key="4">
    <source>
        <dbReference type="Proteomes" id="UP000256970"/>
    </source>
</evidence>
<dbReference type="Proteomes" id="UP000256970">
    <property type="component" value="Unassembled WGS sequence"/>
</dbReference>
<organism evidence="2 4">
    <name type="scientific">Tetradesmus obliquus</name>
    <name type="common">Green alga</name>
    <name type="synonym">Acutodesmus obliquus</name>
    <dbReference type="NCBI Taxonomy" id="3088"/>
    <lineage>
        <taxon>Eukaryota</taxon>
        <taxon>Viridiplantae</taxon>
        <taxon>Chlorophyta</taxon>
        <taxon>core chlorophytes</taxon>
        <taxon>Chlorophyceae</taxon>
        <taxon>CS clade</taxon>
        <taxon>Sphaeropleales</taxon>
        <taxon>Scenedesmaceae</taxon>
        <taxon>Tetradesmus</taxon>
    </lineage>
</organism>
<accession>A0A383WHZ4</accession>
<dbReference type="Gene3D" id="1.10.150.50">
    <property type="entry name" value="Transcription Factor, Ets-1"/>
    <property type="match status" value="1"/>
</dbReference>
<evidence type="ECO:0000256" key="1">
    <source>
        <dbReference type="SAM" id="MobiDB-lite"/>
    </source>
</evidence>
<dbReference type="EMBL" id="FNXT01001267">
    <property type="protein sequence ID" value="SZX76832.1"/>
    <property type="molecule type" value="Genomic_DNA"/>
</dbReference>
<dbReference type="SUPFAM" id="SSF47769">
    <property type="entry name" value="SAM/Pointed domain"/>
    <property type="match status" value="1"/>
</dbReference>
<protein>
    <recommendedName>
        <fullName evidence="5">SAM domain-containing protein</fullName>
    </recommendedName>
</protein>
<evidence type="ECO:0000313" key="3">
    <source>
        <dbReference type="EMBL" id="SZX78289.1"/>
    </source>
</evidence>
<dbReference type="STRING" id="3088.A0A383WHZ4"/>
<feature type="region of interest" description="Disordered" evidence="1">
    <location>
        <begin position="56"/>
        <end position="119"/>
    </location>
</feature>
<feature type="compositionally biased region" description="Polar residues" evidence="1">
    <location>
        <begin position="56"/>
        <end position="75"/>
    </location>
</feature>
<keyword evidence="4" id="KW-1185">Reference proteome</keyword>
<dbReference type="EMBL" id="FNXT01001313">
    <property type="protein sequence ID" value="SZX78289.1"/>
    <property type="molecule type" value="Genomic_DNA"/>
</dbReference>
<evidence type="ECO:0008006" key="5">
    <source>
        <dbReference type="Google" id="ProtNLM"/>
    </source>
</evidence>
<evidence type="ECO:0000313" key="2">
    <source>
        <dbReference type="EMBL" id="SZX76832.1"/>
    </source>
</evidence>
<reference evidence="2 4" key="1">
    <citation type="submission" date="2016-10" db="EMBL/GenBank/DDBJ databases">
        <authorList>
            <person name="Cai Z."/>
        </authorList>
    </citation>
    <scope>NUCLEOTIDE SEQUENCE [LARGE SCALE GENOMIC DNA]</scope>
</reference>
<dbReference type="InterPro" id="IPR013761">
    <property type="entry name" value="SAM/pointed_sf"/>
</dbReference>
<dbReference type="AlphaFoldDB" id="A0A383WHZ4"/>
<proteinExistence type="predicted"/>
<sequence length="211" mass="23572">MADLPRVLLENYLMLAAALENQNLGRVQDMLQYQQKVHQNLLDVVQHIEDAPAVAMTTSSRPPTQANLQEQQQQGSPPPFDDGSDGLQHAADYNTSDQQQDQQQQLQQQQPQQQQLPPFATQQQDNVPLAPWPIQQQHQQQQQQQPAWLSNINQPVGQLLAGLGLQEFEPLLQQQAVDLAALQLMEERHLAQLGLPIGAVVKIKAALAAMR</sequence>
<name>A0A383WHZ4_TETOB</name>
<gene>
    <name evidence="2" type="ORF">BQ4739_LOCUS17201</name>
    <name evidence="3" type="ORF">BQ4739_LOCUS18590</name>
</gene>
<feature type="compositionally biased region" description="Low complexity" evidence="1">
    <location>
        <begin position="97"/>
        <end position="119"/>
    </location>
</feature>